<dbReference type="Proteomes" id="UP000789595">
    <property type="component" value="Unassembled WGS sequence"/>
</dbReference>
<feature type="compositionally biased region" description="Basic and acidic residues" evidence="1">
    <location>
        <begin position="1585"/>
        <end position="1598"/>
    </location>
</feature>
<accession>A0A7S4A248</accession>
<proteinExistence type="predicted"/>
<reference evidence="4" key="2">
    <citation type="submission" date="2021-11" db="EMBL/GenBank/DDBJ databases">
        <authorList>
            <consortium name="Genoscope - CEA"/>
            <person name="William W."/>
        </authorList>
    </citation>
    <scope>NUCLEOTIDE SEQUENCE</scope>
</reference>
<feature type="compositionally biased region" description="Low complexity" evidence="1">
    <location>
        <begin position="434"/>
        <end position="444"/>
    </location>
</feature>
<feature type="compositionally biased region" description="Low complexity" evidence="1">
    <location>
        <begin position="286"/>
        <end position="296"/>
    </location>
</feature>
<evidence type="ECO:0000259" key="2">
    <source>
        <dbReference type="Pfam" id="PF25339"/>
    </source>
</evidence>
<protein>
    <recommendedName>
        <fullName evidence="2">C2CD3 N-terminal C2 domain-containing protein</fullName>
    </recommendedName>
</protein>
<feature type="region of interest" description="Disordered" evidence="1">
    <location>
        <begin position="310"/>
        <end position="365"/>
    </location>
</feature>
<dbReference type="PANTHER" id="PTHR46345">
    <property type="entry name" value="INVERTED FORMIN-2"/>
    <property type="match status" value="1"/>
</dbReference>
<feature type="compositionally biased region" description="Basic and acidic residues" evidence="1">
    <location>
        <begin position="1342"/>
        <end position="1363"/>
    </location>
</feature>
<dbReference type="OrthoDB" id="10682396at2759"/>
<feature type="compositionally biased region" description="Basic and acidic residues" evidence="1">
    <location>
        <begin position="1"/>
        <end position="19"/>
    </location>
</feature>
<feature type="compositionally biased region" description="Low complexity" evidence="1">
    <location>
        <begin position="1601"/>
        <end position="1610"/>
    </location>
</feature>
<feature type="region of interest" description="Disordered" evidence="1">
    <location>
        <begin position="1421"/>
        <end position="1468"/>
    </location>
</feature>
<feature type="region of interest" description="Disordered" evidence="1">
    <location>
        <begin position="1320"/>
        <end position="1363"/>
    </location>
</feature>
<reference evidence="3" key="1">
    <citation type="submission" date="2021-01" db="EMBL/GenBank/DDBJ databases">
        <authorList>
            <person name="Corre E."/>
            <person name="Pelletier E."/>
            <person name="Niang G."/>
            <person name="Scheremetjew M."/>
            <person name="Finn R."/>
            <person name="Kale V."/>
            <person name="Holt S."/>
            <person name="Cochrane G."/>
            <person name="Meng A."/>
            <person name="Brown T."/>
            <person name="Cohen L."/>
        </authorList>
    </citation>
    <scope>NUCLEOTIDE SEQUENCE</scope>
    <source>
        <strain evidence="3">CCMP1756</strain>
    </source>
</reference>
<dbReference type="EMBL" id="HBIW01019361">
    <property type="protein sequence ID" value="CAE0701226.1"/>
    <property type="molecule type" value="Transcribed_RNA"/>
</dbReference>
<feature type="region of interest" description="Disordered" evidence="1">
    <location>
        <begin position="229"/>
        <end position="296"/>
    </location>
</feature>
<dbReference type="EMBL" id="CAKKNE010000005">
    <property type="protein sequence ID" value="CAH0375904.1"/>
    <property type="molecule type" value="Genomic_DNA"/>
</dbReference>
<evidence type="ECO:0000313" key="5">
    <source>
        <dbReference type="Proteomes" id="UP000789595"/>
    </source>
</evidence>
<dbReference type="InterPro" id="IPR057537">
    <property type="entry name" value="C2_C2CD3_N"/>
</dbReference>
<evidence type="ECO:0000256" key="1">
    <source>
        <dbReference type="SAM" id="MobiDB-lite"/>
    </source>
</evidence>
<dbReference type="PANTHER" id="PTHR46345:SF8">
    <property type="entry name" value="FORMIN 3, ISOFORM B"/>
    <property type="match status" value="1"/>
</dbReference>
<evidence type="ECO:0000313" key="3">
    <source>
        <dbReference type="EMBL" id="CAE0701226.1"/>
    </source>
</evidence>
<gene>
    <name evidence="3" type="ORF">PCAL00307_LOCUS16662</name>
    <name evidence="4" type="ORF">PECAL_5P04530</name>
</gene>
<feature type="region of interest" description="Disordered" evidence="1">
    <location>
        <begin position="1516"/>
        <end position="1542"/>
    </location>
</feature>
<evidence type="ECO:0000313" key="4">
    <source>
        <dbReference type="EMBL" id="CAH0375904.1"/>
    </source>
</evidence>
<feature type="region of interest" description="Disordered" evidence="1">
    <location>
        <begin position="414"/>
        <end position="462"/>
    </location>
</feature>
<keyword evidence="5" id="KW-1185">Reference proteome</keyword>
<feature type="region of interest" description="Disordered" evidence="1">
    <location>
        <begin position="1"/>
        <end position="27"/>
    </location>
</feature>
<feature type="compositionally biased region" description="Low complexity" evidence="1">
    <location>
        <begin position="310"/>
        <end position="340"/>
    </location>
</feature>
<organism evidence="3">
    <name type="scientific">Pelagomonas calceolata</name>
    <dbReference type="NCBI Taxonomy" id="35677"/>
    <lineage>
        <taxon>Eukaryota</taxon>
        <taxon>Sar</taxon>
        <taxon>Stramenopiles</taxon>
        <taxon>Ochrophyta</taxon>
        <taxon>Pelagophyceae</taxon>
        <taxon>Pelagomonadales</taxon>
        <taxon>Pelagomonadaceae</taxon>
        <taxon>Pelagomonas</taxon>
    </lineage>
</organism>
<sequence>MPPLREKTNAKPTTSEDRVGASLPPRIEGATRGELDVRVSELRGAEGLTLVLRWWGEGDQSGGVAFDVTRKNQKRGKAQCLFPSRVDGAGLGRYLKDARVLRFDVVAHGRVVGALKVPLSKAPVGAIQDDGEKSLVDARFSAAQIQEIGLTPAQLARRPPRKQLGSVRVKVVARMGKASKVKNATTVQGALKQSVDLPPTTDHKDTMEGRLASAGNRFYRDPEALGEAMPVGKAGVRRKQPSPEQVYKMRQSEENPWGAPEEHKTGGLSNEPASVFAGPSTTETTPASVFGGPSSAGSAVGSAVAAAFGGPGGSAASPETFGGPSTAASAASPAAFGAPGDELTTIDERTTPPSSKTAVARHDMQEAPPATLEALLRRGEALREHVLQVEHASGLKDDGAAVAAFLDDELIAATESTKPPEPPPSSQIGKAPAEEAPAPAAEGVPPAPALEGGGVTAPLATTFPSSAPLEALERRAQALAADVEDDAAEYLAHEDDALVDELLRDPEIQRAIAPSPQQVVEAPPPPPPQEQPVVEAFTTPVVQEPLDPRQLRCLLRVRSGLLNRETAAASSAARVAHHWALPNSVDRSYRRRDGKYGSDYVAGERQGSRSVYAFAYDCSSPYSTSCSFNALQIVEVWCKSYDGVTDSLVGVAKVPLSQLSSKVQAASRRVSRAHRLTETAFSRVDDWLIDESRALVSDSSIDIVDPLSAQKKGTIQVSLAVGTPTQLRHLDDARTYDAARLLQANHRGRASRRAHRGLFDDGATEPLSRAVDEEFFAPEEEEGNLAESIPIQGVVQHTLEVSLTGECSLPTDSGASVTYRLANADQELWWDSDSARLNSRLRHDFSTPLASVEVAAVRCLVGDGSSGVDFSVEVEGDAYVARLPIRDVKALVRRDVRDFACTLPLTRRGQSTPFTLPLTFGYRREPDAVARVRASRESLTVAEESLVEEEEEPTVIVRARRAFLQDEAPAPRDDNNDETLSLTVSGARGLGAVLRAWRTQGRGSGTFPLEETAHVTYAADLEVRVLDANDELLATMTSPSFSFSGADEENDVLDSTVLLPQRSVSIDAAASLDFAIRLVDVRAGAASAAVDGPLGVPIASGRASLPIDGWVRISGDGNYRGALRVRAAYTSDVAPPLSPVAPASPVAAPPAPVAAPPPPTMADAATSLDADRLTAIMRQALQPAILPSTEPSIYTDENTSVRIAIEKVEGLPNEDWRWTVAWKVDGNDYATPPVAGASSVDFGGWAAVAKIPTRRLATSSVVFEVLQGEANRPTASIVGKTTVDLGMLACGLSCVDGAYRLSDDFCREKGVLTVKIGTVSEEEEASLPPPTPSQEVQLPPDPRSDSPDAFARQREHERSEALRRRAHALEAAVGEEARRLGDLGSMLRSLENLGGRLLTFGQEASESSEDDNDDDIEVEAVAQSPGFLAPPPWERPQEEEEDDAWSDAPPSPEEPESPQRVAHATNALAESLRKKYDADAAALAAERAAASQELQRAAAEREALAAELRKAAEERRKLEERTSLLEQREAQHRLNAENEAKERAEASAALAAQAAAAAAEEAAKAVQPTRLAAINDEVHAAEDELRAARADLVRHADEQPSDSGASSTSSGRRYRDPRFAAAETERIARIMRGALSA</sequence>
<feature type="region of interest" description="Disordered" evidence="1">
    <location>
        <begin position="1585"/>
        <end position="1620"/>
    </location>
</feature>
<name>A0A7S4A248_9STRA</name>
<dbReference type="Pfam" id="PF25339">
    <property type="entry name" value="C2_C2CD3_N"/>
    <property type="match status" value="1"/>
</dbReference>
<feature type="domain" description="C2CD3 N-terminal C2" evidence="2">
    <location>
        <begin position="21"/>
        <end position="119"/>
    </location>
</feature>